<evidence type="ECO:0000313" key="1">
    <source>
        <dbReference type="EMBL" id="KAI4384925.1"/>
    </source>
</evidence>
<organism evidence="1 2">
    <name type="scientific">Melastoma candidum</name>
    <dbReference type="NCBI Taxonomy" id="119954"/>
    <lineage>
        <taxon>Eukaryota</taxon>
        <taxon>Viridiplantae</taxon>
        <taxon>Streptophyta</taxon>
        <taxon>Embryophyta</taxon>
        <taxon>Tracheophyta</taxon>
        <taxon>Spermatophyta</taxon>
        <taxon>Magnoliopsida</taxon>
        <taxon>eudicotyledons</taxon>
        <taxon>Gunneridae</taxon>
        <taxon>Pentapetalae</taxon>
        <taxon>rosids</taxon>
        <taxon>malvids</taxon>
        <taxon>Myrtales</taxon>
        <taxon>Melastomataceae</taxon>
        <taxon>Melastomatoideae</taxon>
        <taxon>Melastomateae</taxon>
        <taxon>Melastoma</taxon>
    </lineage>
</organism>
<dbReference type="EMBL" id="CM042881">
    <property type="protein sequence ID" value="KAI4384925.1"/>
    <property type="molecule type" value="Genomic_DNA"/>
</dbReference>
<comment type="caution">
    <text evidence="1">The sequence shown here is derived from an EMBL/GenBank/DDBJ whole genome shotgun (WGS) entry which is preliminary data.</text>
</comment>
<evidence type="ECO:0000313" key="2">
    <source>
        <dbReference type="Proteomes" id="UP001057402"/>
    </source>
</evidence>
<reference evidence="2" key="1">
    <citation type="journal article" date="2023" name="Front. Plant Sci.">
        <title>Chromosomal-level genome assembly of Melastoma candidum provides insights into trichome evolution.</title>
        <authorList>
            <person name="Zhong Y."/>
            <person name="Wu W."/>
            <person name="Sun C."/>
            <person name="Zou P."/>
            <person name="Liu Y."/>
            <person name="Dai S."/>
            <person name="Zhou R."/>
        </authorList>
    </citation>
    <scope>NUCLEOTIDE SEQUENCE [LARGE SCALE GENOMIC DNA]</scope>
</reference>
<keyword evidence="2" id="KW-1185">Reference proteome</keyword>
<protein>
    <submittedName>
        <fullName evidence="1">Uncharacterized protein</fullName>
    </submittedName>
</protein>
<proteinExistence type="predicted"/>
<dbReference type="Proteomes" id="UP001057402">
    <property type="component" value="Chromosome 2"/>
</dbReference>
<accession>A0ACB9S176</accession>
<name>A0ACB9S176_9MYRT</name>
<sequence length="91" mass="9643">MGRADLARSERRGGAQGAGVRMEGQPATLSSSAAAAGDALVREAFLLVAGENILLDSEKRTLLSQPPARDRSLRFGQRPTAHENGSTHFVK</sequence>
<gene>
    <name evidence="1" type="ORF">MLD38_003009</name>
</gene>